<dbReference type="InterPro" id="IPR023614">
    <property type="entry name" value="Porin_dom_sf"/>
</dbReference>
<name>A0A9Y2L2G3_9RHOB</name>
<gene>
    <name evidence="2" type="ORF">QPJ95_08405</name>
</gene>
<protein>
    <recommendedName>
        <fullName evidence="4">Porin</fullName>
    </recommendedName>
</protein>
<evidence type="ECO:0000313" key="2">
    <source>
        <dbReference type="EMBL" id="WIY26918.1"/>
    </source>
</evidence>
<organism evidence="2 3">
    <name type="scientific">Parasedimentitalea psychrophila</name>
    <dbReference type="NCBI Taxonomy" id="2997337"/>
    <lineage>
        <taxon>Bacteria</taxon>
        <taxon>Pseudomonadati</taxon>
        <taxon>Pseudomonadota</taxon>
        <taxon>Alphaproteobacteria</taxon>
        <taxon>Rhodobacterales</taxon>
        <taxon>Paracoccaceae</taxon>
        <taxon>Parasedimentitalea</taxon>
    </lineage>
</organism>
<dbReference type="Gene3D" id="2.40.160.10">
    <property type="entry name" value="Porin"/>
    <property type="match status" value="1"/>
</dbReference>
<keyword evidence="3" id="KW-1185">Reference proteome</keyword>
<evidence type="ECO:0008006" key="4">
    <source>
        <dbReference type="Google" id="ProtNLM"/>
    </source>
</evidence>
<feature type="signal peptide" evidence="1">
    <location>
        <begin position="1"/>
        <end position="20"/>
    </location>
</feature>
<accession>A0A9Y2L2G3</accession>
<dbReference type="KEGG" id="ppso:QPJ95_08405"/>
<evidence type="ECO:0000313" key="3">
    <source>
        <dbReference type="Proteomes" id="UP001238334"/>
    </source>
</evidence>
<evidence type="ECO:0000256" key="1">
    <source>
        <dbReference type="SAM" id="SignalP"/>
    </source>
</evidence>
<dbReference type="RefSeq" id="WP_270917360.1">
    <property type="nucleotide sequence ID" value="NZ_CP127247.1"/>
</dbReference>
<reference evidence="2 3" key="1">
    <citation type="submission" date="2023-06" db="EMBL/GenBank/DDBJ databases">
        <title>Parasedimentitalea psychrophila sp. nov., a psychrophilic bacterium isolated from deep-sea sediment.</title>
        <authorList>
            <person name="Li A."/>
        </authorList>
    </citation>
    <scope>NUCLEOTIDE SEQUENCE [LARGE SCALE GENOMIC DNA]</scope>
    <source>
        <strain evidence="2 3">QS115</strain>
    </source>
</reference>
<dbReference type="SUPFAM" id="SSF56935">
    <property type="entry name" value="Porins"/>
    <property type="match status" value="1"/>
</dbReference>
<keyword evidence="1" id="KW-0732">Signal</keyword>
<proteinExistence type="predicted"/>
<dbReference type="Proteomes" id="UP001238334">
    <property type="component" value="Chromosome"/>
</dbReference>
<dbReference type="AlphaFoldDB" id="A0A9Y2L2G3"/>
<sequence length="261" mass="27283">MINKTLLAVAIIGSSSGLSAAEFNGAEFTLGYSRLSEGGYSLNTNDLGASGSLSFGETFVLDGGIAYSRVGSGSDDLDLTVLSLSGDYTGFENATAGAFLDVSRLSGDGGSYGIYHYGVQGSYNVQNVVFSGYLGRGDSSDMGLKSTVGGVTANYAFANGLDIGAYFDREYIDDIFGLSDYGVSFGYDLSANTPVPAYLNASFGRYELDGYPRDQMRLSLTVPLGREASKGRKPLHGHSTFSTVIGSLMGALTMDPPPPPP</sequence>
<dbReference type="EMBL" id="CP127247">
    <property type="protein sequence ID" value="WIY26918.1"/>
    <property type="molecule type" value="Genomic_DNA"/>
</dbReference>
<feature type="chain" id="PRO_5040965120" description="Porin" evidence="1">
    <location>
        <begin position="21"/>
        <end position="261"/>
    </location>
</feature>